<dbReference type="RefSeq" id="WP_171649300.1">
    <property type="nucleotide sequence ID" value="NZ_WHOA01000247.1"/>
</dbReference>
<protein>
    <submittedName>
        <fullName evidence="5">ATP-binding cassette domain-containing protein</fullName>
    </submittedName>
</protein>
<dbReference type="PANTHER" id="PTHR42788">
    <property type="entry name" value="TAURINE IMPORT ATP-BINDING PROTEIN-RELATED"/>
    <property type="match status" value="1"/>
</dbReference>
<evidence type="ECO:0000313" key="5">
    <source>
        <dbReference type="EMBL" id="NOU76761.1"/>
    </source>
</evidence>
<accession>A0ABX1Y970</accession>
<dbReference type="Pfam" id="PF00005">
    <property type="entry name" value="ABC_tran"/>
    <property type="match status" value="1"/>
</dbReference>
<keyword evidence="2" id="KW-0547">Nucleotide-binding</keyword>
<evidence type="ECO:0000259" key="4">
    <source>
        <dbReference type="PROSITE" id="PS50893"/>
    </source>
</evidence>
<dbReference type="InterPro" id="IPR050166">
    <property type="entry name" value="ABC_transporter_ATP-bind"/>
</dbReference>
<evidence type="ECO:0000313" key="6">
    <source>
        <dbReference type="Proteomes" id="UP000616779"/>
    </source>
</evidence>
<keyword evidence="1" id="KW-0813">Transport</keyword>
<dbReference type="Proteomes" id="UP000616779">
    <property type="component" value="Unassembled WGS sequence"/>
</dbReference>
<name>A0ABX1Y970_9BACL</name>
<evidence type="ECO:0000256" key="2">
    <source>
        <dbReference type="ARBA" id="ARBA00022741"/>
    </source>
</evidence>
<dbReference type="InterPro" id="IPR003439">
    <property type="entry name" value="ABC_transporter-like_ATP-bd"/>
</dbReference>
<dbReference type="SUPFAM" id="SSF52540">
    <property type="entry name" value="P-loop containing nucleoside triphosphate hydrolases"/>
    <property type="match status" value="1"/>
</dbReference>
<dbReference type="PROSITE" id="PS50893">
    <property type="entry name" value="ABC_TRANSPORTER_2"/>
    <property type="match status" value="1"/>
</dbReference>
<dbReference type="Gene3D" id="3.40.50.300">
    <property type="entry name" value="P-loop containing nucleotide triphosphate hydrolases"/>
    <property type="match status" value="1"/>
</dbReference>
<evidence type="ECO:0000256" key="1">
    <source>
        <dbReference type="ARBA" id="ARBA00022448"/>
    </source>
</evidence>
<dbReference type="InterPro" id="IPR003593">
    <property type="entry name" value="AAA+_ATPase"/>
</dbReference>
<keyword evidence="3 5" id="KW-0067">ATP-binding</keyword>
<organism evidence="5 6">
    <name type="scientific">Paenibacillus phytorum</name>
    <dbReference type="NCBI Taxonomy" id="2654977"/>
    <lineage>
        <taxon>Bacteria</taxon>
        <taxon>Bacillati</taxon>
        <taxon>Bacillota</taxon>
        <taxon>Bacilli</taxon>
        <taxon>Bacillales</taxon>
        <taxon>Paenibacillaceae</taxon>
        <taxon>Paenibacillus</taxon>
    </lineage>
</organism>
<feature type="domain" description="ABC transporter" evidence="4">
    <location>
        <begin position="5"/>
        <end position="236"/>
    </location>
</feature>
<reference evidence="5 6" key="1">
    <citation type="submission" date="2019-10" db="EMBL/GenBank/DDBJ databases">
        <title>Description of Paenibacillus terrestris sp. nov.</title>
        <authorList>
            <person name="Carlier A."/>
            <person name="Qi S."/>
        </authorList>
    </citation>
    <scope>NUCLEOTIDE SEQUENCE [LARGE SCALE GENOMIC DNA]</scope>
    <source>
        <strain evidence="5 6">LMG 31458</strain>
    </source>
</reference>
<dbReference type="SMART" id="SM00382">
    <property type="entry name" value="AAA"/>
    <property type="match status" value="1"/>
</dbReference>
<sequence>MDTAVTVKDVTQVYVTEERATLAVEQIDFAIQRGEFVSLIGPSGCGKTTLLSIIAGLIRPTVGTVTVAGGIVNGPSTRVGYMLQQDYLFPWRTIEDNACMGLEITEALTKEKKQGVLHLLDEMGLLGFKDYYPAQLSGGMRQRVALVRTLATEPELLLLDEPFSALDYQTKLQLEDLVVETLRAKKKTALLVTHDISEAIAMSDRIIVLDPNPGRIRKEFIIPQEIRSSVPFAARELPDFHVLFRLIWQEFGGVHHE</sequence>
<dbReference type="GO" id="GO:0005524">
    <property type="term" value="F:ATP binding"/>
    <property type="evidence" value="ECO:0007669"/>
    <property type="project" value="UniProtKB-KW"/>
</dbReference>
<dbReference type="InterPro" id="IPR017871">
    <property type="entry name" value="ABC_transporter-like_CS"/>
</dbReference>
<dbReference type="InterPro" id="IPR027417">
    <property type="entry name" value="P-loop_NTPase"/>
</dbReference>
<comment type="caution">
    <text evidence="5">The sequence shown here is derived from an EMBL/GenBank/DDBJ whole genome shotgun (WGS) entry which is preliminary data.</text>
</comment>
<evidence type="ECO:0000256" key="3">
    <source>
        <dbReference type="ARBA" id="ARBA00022840"/>
    </source>
</evidence>
<dbReference type="CDD" id="cd03293">
    <property type="entry name" value="ABC_NrtD_SsuB_transporters"/>
    <property type="match status" value="1"/>
</dbReference>
<keyword evidence="6" id="KW-1185">Reference proteome</keyword>
<dbReference type="PROSITE" id="PS00211">
    <property type="entry name" value="ABC_TRANSPORTER_1"/>
    <property type="match status" value="1"/>
</dbReference>
<proteinExistence type="predicted"/>
<gene>
    <name evidence="5" type="ORF">GC098_36295</name>
</gene>
<dbReference type="EMBL" id="WHOA01000247">
    <property type="protein sequence ID" value="NOU76761.1"/>
    <property type="molecule type" value="Genomic_DNA"/>
</dbReference>
<dbReference type="PANTHER" id="PTHR42788:SF21">
    <property type="entry name" value="ABC TRANSPORTER ATP-BINDING PROTEIN"/>
    <property type="match status" value="1"/>
</dbReference>